<dbReference type="GO" id="GO:0016787">
    <property type="term" value="F:hydrolase activity"/>
    <property type="evidence" value="ECO:0007669"/>
    <property type="project" value="UniProtKB-KW"/>
</dbReference>
<dbReference type="InterPro" id="IPR027806">
    <property type="entry name" value="HARBI1_dom"/>
</dbReference>
<dbReference type="Pfam" id="PF13359">
    <property type="entry name" value="DDE_Tnp_4"/>
    <property type="match status" value="1"/>
</dbReference>
<dbReference type="GO" id="GO:0005634">
    <property type="term" value="C:nucleus"/>
    <property type="evidence" value="ECO:0007669"/>
    <property type="project" value="UniProtKB-SubCell"/>
</dbReference>
<evidence type="ECO:0000256" key="7">
    <source>
        <dbReference type="ARBA" id="ARBA00023242"/>
    </source>
</evidence>
<dbReference type="AlphaFoldDB" id="A0A438GAM9"/>
<feature type="domain" description="DDE Tnp4" evidence="8">
    <location>
        <begin position="294"/>
        <end position="367"/>
    </location>
</feature>
<dbReference type="GO" id="GO:0004518">
    <property type="term" value="F:nuclease activity"/>
    <property type="evidence" value="ECO:0007669"/>
    <property type="project" value="UniProtKB-KW"/>
</dbReference>
<evidence type="ECO:0000259" key="8">
    <source>
        <dbReference type="Pfam" id="PF13359"/>
    </source>
</evidence>
<evidence type="ECO:0000256" key="6">
    <source>
        <dbReference type="ARBA" id="ARBA00022801"/>
    </source>
</evidence>
<keyword evidence="7" id="KW-0539">Nucleus</keyword>
<protein>
    <recommendedName>
        <fullName evidence="8">DDE Tnp4 domain-containing protein</fullName>
    </recommendedName>
</protein>
<evidence type="ECO:0000256" key="3">
    <source>
        <dbReference type="ARBA" id="ARBA00006958"/>
    </source>
</evidence>
<evidence type="ECO:0000256" key="1">
    <source>
        <dbReference type="ARBA" id="ARBA00001968"/>
    </source>
</evidence>
<organism evidence="9 10">
    <name type="scientific">Vitis vinifera</name>
    <name type="common">Grape</name>
    <dbReference type="NCBI Taxonomy" id="29760"/>
    <lineage>
        <taxon>Eukaryota</taxon>
        <taxon>Viridiplantae</taxon>
        <taxon>Streptophyta</taxon>
        <taxon>Embryophyta</taxon>
        <taxon>Tracheophyta</taxon>
        <taxon>Spermatophyta</taxon>
        <taxon>Magnoliopsida</taxon>
        <taxon>eudicotyledons</taxon>
        <taxon>Gunneridae</taxon>
        <taxon>Pentapetalae</taxon>
        <taxon>rosids</taxon>
        <taxon>Vitales</taxon>
        <taxon>Vitaceae</taxon>
        <taxon>Viteae</taxon>
        <taxon>Vitis</taxon>
    </lineage>
</organism>
<evidence type="ECO:0000256" key="4">
    <source>
        <dbReference type="ARBA" id="ARBA00022722"/>
    </source>
</evidence>
<keyword evidence="4" id="KW-0540">Nuclease</keyword>
<dbReference type="PANTHER" id="PTHR22930:SF221">
    <property type="entry name" value="NUCLEASE HARBI1"/>
    <property type="match status" value="1"/>
</dbReference>
<proteinExistence type="inferred from homology"/>
<evidence type="ECO:0000256" key="2">
    <source>
        <dbReference type="ARBA" id="ARBA00004123"/>
    </source>
</evidence>
<keyword evidence="6" id="KW-0378">Hydrolase</keyword>
<keyword evidence="5" id="KW-0479">Metal-binding</keyword>
<sequence length="441" mass="50387">MGCANFEGVVRISHNTRCRANFAQHKVSCEIFAQAWSSWLPKAISSSFQLQIVHVRKKTAAAVLFASLHFACFERLWQRAMELQSLVYKIALFGSNHSSCNSPLDTIFNGFEATTQPSMAKKNEGRRKRKRNETKSELVAIQLERICSAVENRSSISSKGDKPGCTIAEVMKIIRGMPEVKNDFELYMKATDIMVVKENRDMFVALEDPIDQIAWLKHKHMPSNNNDQNFDDESDDEHDFYQLVLAGCAAAATFTSFKEKNLVELLPTQDTSLYYKPSDPQFKEVPDKIRNDDRKGVTTQNVMAVCDFNMCFTFAWAGWEGAAHDARVFLEALRRPELGFPHPPRGKYYLVDAGYPQMSGYLGPYKGERYHLPDFRRGSSPKGWINARMDMQFKPYDDDQGLLPLNEEESRVDSLVEEDGSHHTREMEEQRDRIANLLISH</sequence>
<accession>A0A438GAM9</accession>
<dbReference type="GO" id="GO:0046872">
    <property type="term" value="F:metal ion binding"/>
    <property type="evidence" value="ECO:0007669"/>
    <property type="project" value="UniProtKB-KW"/>
</dbReference>
<dbReference type="EMBL" id="QGNW01000502">
    <property type="protein sequence ID" value="RVW69275.1"/>
    <property type="molecule type" value="Genomic_DNA"/>
</dbReference>
<comment type="subcellular location">
    <subcellularLocation>
        <location evidence="2">Nucleus</location>
    </subcellularLocation>
</comment>
<comment type="similarity">
    <text evidence="3">Belongs to the HARBI1 family.</text>
</comment>
<reference evidence="9 10" key="1">
    <citation type="journal article" date="2018" name="PLoS Genet.">
        <title>Population sequencing reveals clonal diversity and ancestral inbreeding in the grapevine cultivar Chardonnay.</title>
        <authorList>
            <person name="Roach M.J."/>
            <person name="Johnson D.L."/>
            <person name="Bohlmann J."/>
            <person name="van Vuuren H.J."/>
            <person name="Jones S.J."/>
            <person name="Pretorius I.S."/>
            <person name="Schmidt S.A."/>
            <person name="Borneman A.R."/>
        </authorList>
    </citation>
    <scope>NUCLEOTIDE SEQUENCE [LARGE SCALE GENOMIC DNA]</scope>
    <source>
        <strain evidence="10">cv. Chardonnay</strain>
        <tissue evidence="9">Leaf</tissue>
    </source>
</reference>
<comment type="cofactor">
    <cofactor evidence="1">
        <name>a divalent metal cation</name>
        <dbReference type="ChEBI" id="CHEBI:60240"/>
    </cofactor>
</comment>
<dbReference type="InterPro" id="IPR045249">
    <property type="entry name" value="HARBI1-like"/>
</dbReference>
<name>A0A438GAM9_VITVI</name>
<evidence type="ECO:0000313" key="10">
    <source>
        <dbReference type="Proteomes" id="UP000288805"/>
    </source>
</evidence>
<dbReference type="PANTHER" id="PTHR22930">
    <property type="match status" value="1"/>
</dbReference>
<gene>
    <name evidence="9" type="ORF">CK203_061338</name>
</gene>
<evidence type="ECO:0000313" key="9">
    <source>
        <dbReference type="EMBL" id="RVW69275.1"/>
    </source>
</evidence>
<dbReference type="Proteomes" id="UP000288805">
    <property type="component" value="Unassembled WGS sequence"/>
</dbReference>
<comment type="caution">
    <text evidence="9">The sequence shown here is derived from an EMBL/GenBank/DDBJ whole genome shotgun (WGS) entry which is preliminary data.</text>
</comment>
<evidence type="ECO:0000256" key="5">
    <source>
        <dbReference type="ARBA" id="ARBA00022723"/>
    </source>
</evidence>